<gene>
    <name evidence="1" type="ORF">GCM10022419_116310</name>
</gene>
<dbReference type="EMBL" id="BAABDQ010000048">
    <property type="protein sequence ID" value="GAA3612079.1"/>
    <property type="molecule type" value="Genomic_DNA"/>
</dbReference>
<evidence type="ECO:0000313" key="2">
    <source>
        <dbReference type="Proteomes" id="UP001500630"/>
    </source>
</evidence>
<dbReference type="RefSeq" id="WP_345576302.1">
    <property type="nucleotide sequence ID" value="NZ_BAABDQ010000048.1"/>
</dbReference>
<reference evidence="2" key="1">
    <citation type="journal article" date="2019" name="Int. J. Syst. Evol. Microbiol.">
        <title>The Global Catalogue of Microorganisms (GCM) 10K type strain sequencing project: providing services to taxonomists for standard genome sequencing and annotation.</title>
        <authorList>
            <consortium name="The Broad Institute Genomics Platform"/>
            <consortium name="The Broad Institute Genome Sequencing Center for Infectious Disease"/>
            <person name="Wu L."/>
            <person name="Ma J."/>
        </authorList>
    </citation>
    <scope>NUCLEOTIDE SEQUENCE [LARGE SCALE GENOMIC DNA]</scope>
    <source>
        <strain evidence="2">JCM 17326</strain>
    </source>
</reference>
<protein>
    <recommendedName>
        <fullName evidence="3">Pyrroline-5-carboxylate reductase dimerisation domain-containing protein</fullName>
    </recommendedName>
</protein>
<keyword evidence="2" id="KW-1185">Reference proteome</keyword>
<evidence type="ECO:0008006" key="3">
    <source>
        <dbReference type="Google" id="ProtNLM"/>
    </source>
</evidence>
<accession>A0ABP6ZJU7</accession>
<evidence type="ECO:0000313" key="1">
    <source>
        <dbReference type="EMBL" id="GAA3612079.1"/>
    </source>
</evidence>
<organism evidence="1 2">
    <name type="scientific">Nonomuraea rosea</name>
    <dbReference type="NCBI Taxonomy" id="638574"/>
    <lineage>
        <taxon>Bacteria</taxon>
        <taxon>Bacillati</taxon>
        <taxon>Actinomycetota</taxon>
        <taxon>Actinomycetes</taxon>
        <taxon>Streptosporangiales</taxon>
        <taxon>Streptosporangiaceae</taxon>
        <taxon>Nonomuraea</taxon>
    </lineage>
</organism>
<sequence length="103" mass="10806">MFHPAGDGIVSMVPAVGAGVIGIQARSADSPIMRLLGELSHPGDRRPHPGRTHDFVRAHLRGDGSGPATLGSRVAADLLHQGARRLITATREWAAQMSTDLPG</sequence>
<proteinExistence type="predicted"/>
<name>A0ABP6ZJU7_9ACTN</name>
<comment type="caution">
    <text evidence="1">The sequence shown here is derived from an EMBL/GenBank/DDBJ whole genome shotgun (WGS) entry which is preliminary data.</text>
</comment>
<dbReference type="Proteomes" id="UP001500630">
    <property type="component" value="Unassembled WGS sequence"/>
</dbReference>